<gene>
    <name evidence="4" type="ORF">H8S11_08495</name>
</gene>
<sequence length="238" mass="24816">MLGKGFYIVLFLCVATIGISGYYLLNSIAGDMGGTSPVTGNPTVVLPDSEANGPDPAGTITPPVSSKPDDQPTGNPEPVTQPDDPEPVKQPAETTPQEDKPTATVFTWPVKGEILREFSVETLLLDPTLGDWRTHGGLDLSVQAGTQVLAMGDGTVVQVFEDGLMGTSVVIDHGNDLTSTYCNLDQVLVAEGDTVETGTAIATVGATAIAESNMGSHLHLETAVDGVVVDPAEYLPQR</sequence>
<keyword evidence="2" id="KW-0812">Transmembrane</keyword>
<dbReference type="SUPFAM" id="SSF51261">
    <property type="entry name" value="Duplicated hybrid motif"/>
    <property type="match status" value="1"/>
</dbReference>
<dbReference type="EMBL" id="JACOPO010000005">
    <property type="protein sequence ID" value="MBC5722847.1"/>
    <property type="molecule type" value="Genomic_DNA"/>
</dbReference>
<dbReference type="InterPro" id="IPR050570">
    <property type="entry name" value="Cell_wall_metabolism_enzyme"/>
</dbReference>
<evidence type="ECO:0000313" key="5">
    <source>
        <dbReference type="Proteomes" id="UP000628736"/>
    </source>
</evidence>
<dbReference type="Gene3D" id="2.70.70.10">
    <property type="entry name" value="Glucose Permease (Domain IIA)"/>
    <property type="match status" value="1"/>
</dbReference>
<evidence type="ECO:0000256" key="2">
    <source>
        <dbReference type="SAM" id="Phobius"/>
    </source>
</evidence>
<evidence type="ECO:0000313" key="4">
    <source>
        <dbReference type="EMBL" id="MBC5722847.1"/>
    </source>
</evidence>
<dbReference type="Pfam" id="PF01551">
    <property type="entry name" value="Peptidase_M23"/>
    <property type="match status" value="1"/>
</dbReference>
<organism evidence="4 5">
    <name type="scientific">Flintibacter hominis</name>
    <dbReference type="NCBI Taxonomy" id="2763048"/>
    <lineage>
        <taxon>Bacteria</taxon>
        <taxon>Bacillati</taxon>
        <taxon>Bacillota</taxon>
        <taxon>Clostridia</taxon>
        <taxon>Eubacteriales</taxon>
        <taxon>Flintibacter</taxon>
    </lineage>
</organism>
<dbReference type="InterPro" id="IPR016047">
    <property type="entry name" value="M23ase_b-sheet_dom"/>
</dbReference>
<comment type="caution">
    <text evidence="4">The sequence shown here is derived from an EMBL/GenBank/DDBJ whole genome shotgun (WGS) entry which is preliminary data.</text>
</comment>
<name>A0A8J6J9F1_9FIRM</name>
<accession>A0A8J6J9F1</accession>
<feature type="region of interest" description="Disordered" evidence="1">
    <location>
        <begin position="39"/>
        <end position="101"/>
    </location>
</feature>
<proteinExistence type="predicted"/>
<keyword evidence="5" id="KW-1185">Reference proteome</keyword>
<dbReference type="GO" id="GO:0004222">
    <property type="term" value="F:metalloendopeptidase activity"/>
    <property type="evidence" value="ECO:0007669"/>
    <property type="project" value="TreeGrafter"/>
</dbReference>
<dbReference type="PANTHER" id="PTHR21666:SF270">
    <property type="entry name" value="MUREIN HYDROLASE ACTIVATOR ENVC"/>
    <property type="match status" value="1"/>
</dbReference>
<keyword evidence="2" id="KW-1133">Transmembrane helix</keyword>
<dbReference type="PANTHER" id="PTHR21666">
    <property type="entry name" value="PEPTIDASE-RELATED"/>
    <property type="match status" value="1"/>
</dbReference>
<dbReference type="CDD" id="cd12797">
    <property type="entry name" value="M23_peptidase"/>
    <property type="match status" value="1"/>
</dbReference>
<evidence type="ECO:0000259" key="3">
    <source>
        <dbReference type="Pfam" id="PF01551"/>
    </source>
</evidence>
<feature type="domain" description="M23ase beta-sheet core" evidence="3">
    <location>
        <begin position="134"/>
        <end position="231"/>
    </location>
</feature>
<dbReference type="InterPro" id="IPR011055">
    <property type="entry name" value="Dup_hybrid_motif"/>
</dbReference>
<dbReference type="Proteomes" id="UP000628736">
    <property type="component" value="Unassembled WGS sequence"/>
</dbReference>
<keyword evidence="2" id="KW-0472">Membrane</keyword>
<dbReference type="AlphaFoldDB" id="A0A8J6J9F1"/>
<protein>
    <submittedName>
        <fullName evidence="4">Peptidoglycan DD-metalloendopeptidase family protein</fullName>
    </submittedName>
</protein>
<feature type="transmembrane region" description="Helical" evidence="2">
    <location>
        <begin position="6"/>
        <end position="25"/>
    </location>
</feature>
<evidence type="ECO:0000256" key="1">
    <source>
        <dbReference type="SAM" id="MobiDB-lite"/>
    </source>
</evidence>
<reference evidence="4" key="1">
    <citation type="submission" date="2020-08" db="EMBL/GenBank/DDBJ databases">
        <title>Genome public.</title>
        <authorList>
            <person name="Liu C."/>
            <person name="Sun Q."/>
        </authorList>
    </citation>
    <scope>NUCLEOTIDE SEQUENCE</scope>
    <source>
        <strain evidence="4">NSJ-23</strain>
    </source>
</reference>